<keyword evidence="2" id="KW-1185">Reference proteome</keyword>
<dbReference type="RefSeq" id="WP_008861335.1">
    <property type="nucleotide sequence ID" value="NZ_JH815203.1"/>
</dbReference>
<dbReference type="HOGENOM" id="CLU_992699_0_0_10"/>
<accession>K0X3V7</accession>
<protein>
    <submittedName>
        <fullName evidence="1">Uncharacterized protein</fullName>
    </submittedName>
</protein>
<dbReference type="EMBL" id="ADLE01000007">
    <property type="protein sequence ID" value="EJZ65111.1"/>
    <property type="molecule type" value="Genomic_DNA"/>
</dbReference>
<dbReference type="OrthoDB" id="1090690at2"/>
<gene>
    <name evidence="1" type="ORF">HMPREF9448_00841</name>
</gene>
<dbReference type="GeneID" id="77848154"/>
<reference evidence="1 2" key="1">
    <citation type="submission" date="2012-08" db="EMBL/GenBank/DDBJ databases">
        <title>The Genome Sequence of Barnesiella intestinihominis YIT 11860.</title>
        <authorList>
            <consortium name="The Broad Institute Genome Sequencing Platform"/>
            <person name="Earl A."/>
            <person name="Ward D."/>
            <person name="Feldgarden M."/>
            <person name="Gevers D."/>
            <person name="Morotomi M."/>
            <person name="Walker B."/>
            <person name="Young S.K."/>
            <person name="Zeng Q."/>
            <person name="Gargeya S."/>
            <person name="Fitzgerald M."/>
            <person name="Haas B."/>
            <person name="Abouelleil A."/>
            <person name="Alvarado L."/>
            <person name="Arachchi H.M."/>
            <person name="Berlin A.M."/>
            <person name="Chapman S.B."/>
            <person name="Goldberg J."/>
            <person name="Griggs A."/>
            <person name="Gujja S."/>
            <person name="Hansen M."/>
            <person name="Howarth C."/>
            <person name="Imamovic A."/>
            <person name="Larimer J."/>
            <person name="McCowen C."/>
            <person name="Montmayeur A."/>
            <person name="Murphy C."/>
            <person name="Neiman D."/>
            <person name="Pearson M."/>
            <person name="Priest M."/>
            <person name="Roberts A."/>
            <person name="Saif S."/>
            <person name="Shea T."/>
            <person name="Sisk P."/>
            <person name="Sykes S."/>
            <person name="Wortman J."/>
            <person name="Nusbaum C."/>
            <person name="Birren B."/>
        </authorList>
    </citation>
    <scope>NUCLEOTIDE SEQUENCE [LARGE SCALE GENOMIC DNA]</scope>
    <source>
        <strain evidence="1 2">YIT 11860</strain>
    </source>
</reference>
<dbReference type="eggNOG" id="ENOG50337IM">
    <property type="taxonomic scope" value="Bacteria"/>
</dbReference>
<comment type="caution">
    <text evidence="1">The sequence shown here is derived from an EMBL/GenBank/DDBJ whole genome shotgun (WGS) entry which is preliminary data.</text>
</comment>
<dbReference type="AlphaFoldDB" id="K0X3V7"/>
<evidence type="ECO:0000313" key="1">
    <source>
        <dbReference type="EMBL" id="EJZ65111.1"/>
    </source>
</evidence>
<dbReference type="Proteomes" id="UP000006044">
    <property type="component" value="Unassembled WGS sequence"/>
</dbReference>
<dbReference type="PROSITE" id="PS51257">
    <property type="entry name" value="PROKAR_LIPOPROTEIN"/>
    <property type="match status" value="1"/>
</dbReference>
<proteinExistence type="predicted"/>
<evidence type="ECO:0000313" key="2">
    <source>
        <dbReference type="Proteomes" id="UP000006044"/>
    </source>
</evidence>
<name>K0X3V7_9BACT</name>
<sequence>MKNKVKIASLLLAIAGLSGCEINDPVNDWADLGQQTAYVYWELKDAVNAGSDLDFRVYYYADGSTIEKAQVWYGVSSTINRAVTCPYISYTYTESETDEVVASHLVKEFDPQTVSWDDAKSSYILDATFPVSSSWASVTWASVGSSDFTETLFKTYYPGDYETNFREALTTQIETDYHGNMKKIVVDGFMKMTEEEYEALFTKTTNEANEEVYEITDENKARLDGIVAALTTPELIFDGKEYGVNYNCTYTLSAKFQVSDSNGVISNTDIKNITVN</sequence>
<dbReference type="STRING" id="742726.HMPREF9448_00841"/>
<organism evidence="1 2">
    <name type="scientific">Barnesiella intestinihominis YIT 11860</name>
    <dbReference type="NCBI Taxonomy" id="742726"/>
    <lineage>
        <taxon>Bacteria</taxon>
        <taxon>Pseudomonadati</taxon>
        <taxon>Bacteroidota</taxon>
        <taxon>Bacteroidia</taxon>
        <taxon>Bacteroidales</taxon>
        <taxon>Barnesiellaceae</taxon>
        <taxon>Barnesiella</taxon>
    </lineage>
</organism>